<comment type="caution">
    <text evidence="2">Lacks conserved residue(s) required for the propagation of feature annotation.</text>
</comment>
<gene>
    <name evidence="5" type="ORF">RhiirA4_495019</name>
</gene>
<evidence type="ECO:0000256" key="1">
    <source>
        <dbReference type="ARBA" id="ARBA00022786"/>
    </source>
</evidence>
<keyword evidence="1 2" id="KW-0833">Ubl conjugation pathway</keyword>
<feature type="region of interest" description="Disordered" evidence="3">
    <location>
        <begin position="795"/>
        <end position="880"/>
    </location>
</feature>
<name>A0A2I1G1U8_9GLOM</name>
<evidence type="ECO:0000256" key="3">
    <source>
        <dbReference type="SAM" id="MobiDB-lite"/>
    </source>
</evidence>
<evidence type="ECO:0000313" key="5">
    <source>
        <dbReference type="EMBL" id="PKY40612.1"/>
    </source>
</evidence>
<proteinExistence type="predicted"/>
<feature type="domain" description="HECT" evidence="4">
    <location>
        <begin position="485"/>
        <end position="654"/>
    </location>
</feature>
<dbReference type="VEuPathDB" id="FungiDB:RhiirA1_454007"/>
<dbReference type="Gene3D" id="3.30.2410.10">
    <property type="entry name" value="Hect, E3 ligase catalytic domain"/>
    <property type="match status" value="1"/>
</dbReference>
<accession>A0A2I1G1U8</accession>
<dbReference type="VEuPathDB" id="FungiDB:FUN_001113"/>
<feature type="compositionally biased region" description="Polar residues" evidence="3">
    <location>
        <begin position="870"/>
        <end position="880"/>
    </location>
</feature>
<dbReference type="InterPro" id="IPR000569">
    <property type="entry name" value="HECT_dom"/>
</dbReference>
<dbReference type="PROSITE" id="PS50237">
    <property type="entry name" value="HECT"/>
    <property type="match status" value="1"/>
</dbReference>
<dbReference type="GO" id="GO:0004842">
    <property type="term" value="F:ubiquitin-protein transferase activity"/>
    <property type="evidence" value="ECO:0007669"/>
    <property type="project" value="InterPro"/>
</dbReference>
<evidence type="ECO:0000259" key="4">
    <source>
        <dbReference type="PROSITE" id="PS50237"/>
    </source>
</evidence>
<dbReference type="SUPFAM" id="SSF56204">
    <property type="entry name" value="Hect, E3 ligase catalytic domain"/>
    <property type="match status" value="1"/>
</dbReference>
<evidence type="ECO:0000313" key="6">
    <source>
        <dbReference type="Proteomes" id="UP000234323"/>
    </source>
</evidence>
<dbReference type="AlphaFoldDB" id="A0A2I1G1U8"/>
<keyword evidence="6" id="KW-1185">Reference proteome</keyword>
<organism evidence="5 6">
    <name type="scientific">Rhizophagus irregularis</name>
    <dbReference type="NCBI Taxonomy" id="588596"/>
    <lineage>
        <taxon>Eukaryota</taxon>
        <taxon>Fungi</taxon>
        <taxon>Fungi incertae sedis</taxon>
        <taxon>Mucoromycota</taxon>
        <taxon>Glomeromycotina</taxon>
        <taxon>Glomeromycetes</taxon>
        <taxon>Glomerales</taxon>
        <taxon>Glomeraceae</taxon>
        <taxon>Rhizophagus</taxon>
    </lineage>
</organism>
<dbReference type="EMBL" id="LLXI01000110">
    <property type="protein sequence ID" value="PKY40612.1"/>
    <property type="molecule type" value="Genomic_DNA"/>
</dbReference>
<evidence type="ECO:0000256" key="2">
    <source>
        <dbReference type="PROSITE-ProRule" id="PRU00104"/>
    </source>
</evidence>
<dbReference type="Pfam" id="PF00632">
    <property type="entry name" value="HECT"/>
    <property type="match status" value="1"/>
</dbReference>
<reference evidence="5 6" key="1">
    <citation type="submission" date="2015-10" db="EMBL/GenBank/DDBJ databases">
        <title>Genome analyses suggest a sexual origin of heterokaryosis in a supposedly ancient asexual fungus.</title>
        <authorList>
            <person name="Ropars J."/>
            <person name="Sedzielewska K."/>
            <person name="Noel J."/>
            <person name="Charron P."/>
            <person name="Farinelli L."/>
            <person name="Marton T."/>
            <person name="Kruger M."/>
            <person name="Pelin A."/>
            <person name="Brachmann A."/>
            <person name="Corradi N."/>
        </authorList>
    </citation>
    <scope>NUCLEOTIDE SEQUENCE [LARGE SCALE GENOMIC DNA]</scope>
    <source>
        <strain evidence="5 6">A4</strain>
    </source>
</reference>
<comment type="caution">
    <text evidence="5">The sequence shown here is derived from an EMBL/GenBank/DDBJ whole genome shotgun (WGS) entry which is preliminary data.</text>
</comment>
<feature type="region of interest" description="Disordered" evidence="3">
    <location>
        <begin position="738"/>
        <end position="769"/>
    </location>
</feature>
<feature type="compositionally biased region" description="Basic and acidic residues" evidence="3">
    <location>
        <begin position="814"/>
        <end position="826"/>
    </location>
</feature>
<dbReference type="InterPro" id="IPR035983">
    <property type="entry name" value="Hect_E3_ubiquitin_ligase"/>
</dbReference>
<feature type="compositionally biased region" description="Basic residues" evidence="3">
    <location>
        <begin position="795"/>
        <end position="807"/>
    </location>
</feature>
<dbReference type="VEuPathDB" id="FungiDB:RhiirFUN_024240"/>
<dbReference type="Proteomes" id="UP000234323">
    <property type="component" value="Unassembled WGS sequence"/>
</dbReference>
<sequence>MEIFETLPRKCFACNICQKFIPSLTQPKKCAICDHMEEMHEQFANLRAQLLLQTYQERPTSAIETKSNNKEMNNDLAKDIEDFLQESSIRERLRNIPSAMQSQQRLTNHTGFKQTLKEVIMMSYIENNRIFSKGSKMWNELLSRGLIKLNVILYDGTVEGIEKKMIVEFPVIRDCGWQFLKPVGQNLTGLVPYEVQKPKNGLILREALTIRKRLYLGPTMKNLIEPSRSIETPGLIESSGSIGNSRLNRSILNSYENLRLDERPAVADPISNVNFINEENAAQKAFEPNNFRKDLLKSLRRKYFINEHDNINIRLDNLECTDKLLYWIFDASIEDILKNPIIVLNDDVIDTGGIFRNVTELFWKNIKTNELIGGRLFDGDQLFLIQQNTSIISWEYPKMIGKLLFWCLLHAGSWPKWIDPLHFEYIFEGEDSIMCLNALFTHVPFLYNLAKDILEIPETRNSRKNDIELWAQYNGLDLNEMLLYNDNDLANYIAKFHVIDKRRNSLEMMKDGFDMANCLPELRKIGWKEFEKILYLKLDSEQFLKQLDKFQIEMTINEVPSVRLDRQQIFNWFKDWICNQSSETLEELLVFVSGTTRVPLEKKITIQWNSGHNKLLFASTCTCNLIICQNYNSSEEFCNFIELSIKYSDGFSETEYRRIGHQNQEVNNNHSVNTNVTDNIYNELNDTPRMLTELTDSEGLANISIDTSEQNNQDLVNRSETIDLSIVKKEFEIIDLTIDDPDSDSNVNENDAENDLAQETDSPNLNIKESDDKNDLALVRIDIRDELYAIEDRKKSNHKKSKLKNKSKNQPSHINEEDNTQKEHQFVEVTAEEILLNNGPKKQRKRKPKAINIRPPVKTRSKTTIEARSKVTTRSNNKDK</sequence>
<protein>
    <recommendedName>
        <fullName evidence="4">HECT domain-containing protein</fullName>
    </recommendedName>
</protein>